<proteinExistence type="inferred from homology"/>
<protein>
    <recommendedName>
        <fullName evidence="5">Calcineurin-like phosphoesterase domain-containing protein</fullName>
    </recommendedName>
</protein>
<organism evidence="6 7">
    <name type="scientific">Wenzhouxiangella sediminis</name>
    <dbReference type="NCBI Taxonomy" id="1792836"/>
    <lineage>
        <taxon>Bacteria</taxon>
        <taxon>Pseudomonadati</taxon>
        <taxon>Pseudomonadota</taxon>
        <taxon>Gammaproteobacteria</taxon>
        <taxon>Chromatiales</taxon>
        <taxon>Wenzhouxiangellaceae</taxon>
        <taxon>Wenzhouxiangella</taxon>
    </lineage>
</organism>
<name>A0A3E1K8F4_9GAMM</name>
<evidence type="ECO:0000313" key="7">
    <source>
        <dbReference type="Proteomes" id="UP000260351"/>
    </source>
</evidence>
<feature type="domain" description="Calcineurin-like phosphoesterase" evidence="5">
    <location>
        <begin position="12"/>
        <end position="195"/>
    </location>
</feature>
<dbReference type="InterPro" id="IPR050884">
    <property type="entry name" value="CNP_phosphodiesterase-III"/>
</dbReference>
<evidence type="ECO:0000259" key="5">
    <source>
        <dbReference type="Pfam" id="PF00149"/>
    </source>
</evidence>
<dbReference type="GO" id="GO:0046872">
    <property type="term" value="F:metal ion binding"/>
    <property type="evidence" value="ECO:0007669"/>
    <property type="project" value="UniProtKB-KW"/>
</dbReference>
<evidence type="ECO:0000313" key="6">
    <source>
        <dbReference type="EMBL" id="RFF30359.1"/>
    </source>
</evidence>
<sequence length="250" mass="27374">MNLPAAASKPVTLLQLSDSHLSEDPQARYRGQPADANLATLRPAIQELKPDLIVLSGDVSEDASPASYWRMGGFVRDLAPQIAWIPGNHDEREVMAGVFDELGFEAGPVVEAGGWQVMLLDSAWSDRPDGEMNDERLAPIDRLDGSAPALVFVHHQPLLVGSPWIDKYPLVEPHRLWDRLAGKPVKAVAFGHVHQVFEGEHDGIACLSAPSTAANGVREAPRFTPSEQGPSARWFRLWPNGRWETGLLVC</sequence>
<keyword evidence="1" id="KW-0479">Metal-binding</keyword>
<evidence type="ECO:0000256" key="3">
    <source>
        <dbReference type="ARBA" id="ARBA00023004"/>
    </source>
</evidence>
<keyword evidence="2" id="KW-0378">Hydrolase</keyword>
<dbReference type="Proteomes" id="UP000260351">
    <property type="component" value="Unassembled WGS sequence"/>
</dbReference>
<dbReference type="EMBL" id="QUZK01000036">
    <property type="protein sequence ID" value="RFF30359.1"/>
    <property type="molecule type" value="Genomic_DNA"/>
</dbReference>
<dbReference type="InterPro" id="IPR004843">
    <property type="entry name" value="Calcineurin-like_PHP"/>
</dbReference>
<dbReference type="OrthoDB" id="9784378at2"/>
<dbReference type="PANTHER" id="PTHR42988:SF2">
    <property type="entry name" value="CYCLIC NUCLEOTIDE PHOSPHODIESTERASE CBUA0032-RELATED"/>
    <property type="match status" value="1"/>
</dbReference>
<dbReference type="GO" id="GO:0016787">
    <property type="term" value="F:hydrolase activity"/>
    <property type="evidence" value="ECO:0007669"/>
    <property type="project" value="UniProtKB-KW"/>
</dbReference>
<keyword evidence="7" id="KW-1185">Reference proteome</keyword>
<reference evidence="6 7" key="1">
    <citation type="submission" date="2018-08" db="EMBL/GenBank/DDBJ databases">
        <title>Wenzhouxiangella salilacus sp. nov., a novel bacterium isolated from a saline lake in Xinjiang Province, China.</title>
        <authorList>
            <person name="Han S."/>
        </authorList>
    </citation>
    <scope>NUCLEOTIDE SEQUENCE [LARGE SCALE GENOMIC DNA]</scope>
    <source>
        <strain evidence="6 7">XDB06</strain>
    </source>
</reference>
<accession>A0A3E1K8F4</accession>
<dbReference type="SUPFAM" id="SSF56300">
    <property type="entry name" value="Metallo-dependent phosphatases"/>
    <property type="match status" value="1"/>
</dbReference>
<keyword evidence="3" id="KW-0408">Iron</keyword>
<dbReference type="AlphaFoldDB" id="A0A3E1K8F4"/>
<gene>
    <name evidence="6" type="ORF">DZC52_08580</name>
</gene>
<evidence type="ECO:0000256" key="1">
    <source>
        <dbReference type="ARBA" id="ARBA00022723"/>
    </source>
</evidence>
<dbReference type="Pfam" id="PF00149">
    <property type="entry name" value="Metallophos"/>
    <property type="match status" value="1"/>
</dbReference>
<dbReference type="Gene3D" id="3.60.21.10">
    <property type="match status" value="1"/>
</dbReference>
<dbReference type="RefSeq" id="WP_116650726.1">
    <property type="nucleotide sequence ID" value="NZ_QUZK01000036.1"/>
</dbReference>
<evidence type="ECO:0000256" key="4">
    <source>
        <dbReference type="ARBA" id="ARBA00025742"/>
    </source>
</evidence>
<dbReference type="PANTHER" id="PTHR42988">
    <property type="entry name" value="PHOSPHOHYDROLASE"/>
    <property type="match status" value="1"/>
</dbReference>
<evidence type="ECO:0000256" key="2">
    <source>
        <dbReference type="ARBA" id="ARBA00022801"/>
    </source>
</evidence>
<comment type="caution">
    <text evidence="6">The sequence shown here is derived from an EMBL/GenBank/DDBJ whole genome shotgun (WGS) entry which is preliminary data.</text>
</comment>
<dbReference type="InterPro" id="IPR029052">
    <property type="entry name" value="Metallo-depent_PP-like"/>
</dbReference>
<comment type="similarity">
    <text evidence="4">Belongs to the cyclic nucleotide phosphodiesterase class-III family.</text>
</comment>